<feature type="transmembrane region" description="Helical" evidence="5">
    <location>
        <begin position="81"/>
        <end position="99"/>
    </location>
</feature>
<comment type="subcellular location">
    <subcellularLocation>
        <location evidence="1">Membrane</location>
        <topology evidence="1">Multi-pass membrane protein</topology>
    </subcellularLocation>
</comment>
<dbReference type="Proteomes" id="UP000199036">
    <property type="component" value="Unassembled WGS sequence"/>
</dbReference>
<keyword evidence="8" id="KW-1185">Reference proteome</keyword>
<dbReference type="GO" id="GO:0030416">
    <property type="term" value="P:methylamine metabolic process"/>
    <property type="evidence" value="ECO:0007669"/>
    <property type="project" value="InterPro"/>
</dbReference>
<evidence type="ECO:0000256" key="3">
    <source>
        <dbReference type="ARBA" id="ARBA00022989"/>
    </source>
</evidence>
<gene>
    <name evidence="7" type="ORF">SAMN05421741_10820</name>
</gene>
<organism evidence="7 8">
    <name type="scientific">Paenimyroides ummariense</name>
    <dbReference type="NCBI Taxonomy" id="913024"/>
    <lineage>
        <taxon>Bacteria</taxon>
        <taxon>Pseudomonadati</taxon>
        <taxon>Bacteroidota</taxon>
        <taxon>Flavobacteriia</taxon>
        <taxon>Flavobacteriales</taxon>
        <taxon>Flavobacteriaceae</taxon>
        <taxon>Paenimyroides</taxon>
    </lineage>
</organism>
<dbReference type="OrthoDB" id="648842at2"/>
<dbReference type="GO" id="GO:0016020">
    <property type="term" value="C:membrane"/>
    <property type="evidence" value="ECO:0007669"/>
    <property type="project" value="UniProtKB-SubCell"/>
</dbReference>
<feature type="transmembrane region" description="Helical" evidence="5">
    <location>
        <begin position="7"/>
        <end position="29"/>
    </location>
</feature>
<evidence type="ECO:0000256" key="5">
    <source>
        <dbReference type="SAM" id="Phobius"/>
    </source>
</evidence>
<evidence type="ECO:0000259" key="6">
    <source>
        <dbReference type="Pfam" id="PF07291"/>
    </source>
</evidence>
<keyword evidence="3 5" id="KW-1133">Transmembrane helix</keyword>
<feature type="transmembrane region" description="Helical" evidence="5">
    <location>
        <begin position="53"/>
        <end position="74"/>
    </location>
</feature>
<keyword evidence="2 5" id="KW-0812">Transmembrane</keyword>
<dbReference type="InterPro" id="IPR009908">
    <property type="entry name" value="Methylamine_util_MauE"/>
</dbReference>
<evidence type="ECO:0000313" key="7">
    <source>
        <dbReference type="EMBL" id="SFN61002.1"/>
    </source>
</evidence>
<reference evidence="8" key="1">
    <citation type="submission" date="2016-10" db="EMBL/GenBank/DDBJ databases">
        <authorList>
            <person name="Varghese N."/>
            <person name="Submissions S."/>
        </authorList>
    </citation>
    <scope>NUCLEOTIDE SEQUENCE [LARGE SCALE GENOMIC DNA]</scope>
    <source>
        <strain evidence="8">DS-12</strain>
    </source>
</reference>
<proteinExistence type="predicted"/>
<feature type="transmembrane region" description="Helical" evidence="5">
    <location>
        <begin position="125"/>
        <end position="142"/>
    </location>
</feature>
<dbReference type="InterPro" id="IPR036249">
    <property type="entry name" value="Thioredoxin-like_sf"/>
</dbReference>
<accession>A0A1I5AF11</accession>
<dbReference type="EMBL" id="FOVI01000008">
    <property type="protein sequence ID" value="SFN61002.1"/>
    <property type="molecule type" value="Genomic_DNA"/>
</dbReference>
<dbReference type="Pfam" id="PF07291">
    <property type="entry name" value="MauE"/>
    <property type="match status" value="1"/>
</dbReference>
<dbReference type="SUPFAM" id="SSF52833">
    <property type="entry name" value="Thioredoxin-like"/>
    <property type="match status" value="1"/>
</dbReference>
<name>A0A1I5AF11_9FLAO</name>
<evidence type="ECO:0000256" key="4">
    <source>
        <dbReference type="ARBA" id="ARBA00023136"/>
    </source>
</evidence>
<dbReference type="AlphaFoldDB" id="A0A1I5AF11"/>
<dbReference type="RefSeq" id="WP_091521593.1">
    <property type="nucleotide sequence ID" value="NZ_FOVI01000008.1"/>
</dbReference>
<sequence length="363" mass="40871">MENFKKYLPWTIRIIISFLFLISAVAKLYPSPYFAISTFEVKQLYPMGFSEDFAVFFSRILIGIELALGILLLQNNFLRRIVVPATMLMLVVFTVHLTIDTIQTGGNSGNCGCFGSLLPMTPIEAIIKNVVAIILLVIYLYVTPKSAKEGSNFWVLSTITFASILALFMLAPIQPKVAEVATEEIETPLESTETIETQPTEPVDITPAETQVTKEVPTEVAKPVVDEPAQVKSGYAQYFSNIDQGKKIFALFVPGCEHCRDVAKELTEMKKKNKDFPQIQIVFMNEEPEKIPDFFSFAGATYPYKIIEVIPFWKLLGSGKDTPGIIYFWNGNKIKEWDGINEKKFVGSELKSILKKNYSEIKK</sequence>
<evidence type="ECO:0000256" key="2">
    <source>
        <dbReference type="ARBA" id="ARBA00022692"/>
    </source>
</evidence>
<evidence type="ECO:0000313" key="8">
    <source>
        <dbReference type="Proteomes" id="UP000199036"/>
    </source>
</evidence>
<dbReference type="STRING" id="913024.SAMN05421741_10820"/>
<keyword evidence="4 5" id="KW-0472">Membrane</keyword>
<protein>
    <recommendedName>
        <fullName evidence="6">Methylamine utilisation protein MauE domain-containing protein</fullName>
    </recommendedName>
</protein>
<feature type="domain" description="Methylamine utilisation protein MauE" evidence="6">
    <location>
        <begin position="6"/>
        <end position="141"/>
    </location>
</feature>
<feature type="transmembrane region" description="Helical" evidence="5">
    <location>
        <begin position="154"/>
        <end position="173"/>
    </location>
</feature>
<evidence type="ECO:0000256" key="1">
    <source>
        <dbReference type="ARBA" id="ARBA00004141"/>
    </source>
</evidence>